<comment type="caution">
    <text evidence="2">The sequence shown here is derived from an EMBL/GenBank/DDBJ whole genome shotgun (WGS) entry which is preliminary data.</text>
</comment>
<dbReference type="PANTHER" id="PTHR13349">
    <property type="entry name" value="TRANSLATION MACHINERY-ASSOCIATED PROTEIN 16"/>
    <property type="match status" value="1"/>
</dbReference>
<protein>
    <submittedName>
        <fullName evidence="2">Tma16</fullName>
    </submittedName>
</protein>
<dbReference type="InterPro" id="IPR038356">
    <property type="entry name" value="Tma16_sf"/>
</dbReference>
<dbReference type="Gene3D" id="1.20.1440.170">
    <property type="entry name" value="Translation machinery-associated protein 16-like"/>
    <property type="match status" value="1"/>
</dbReference>
<dbReference type="GO" id="GO:0005634">
    <property type="term" value="C:nucleus"/>
    <property type="evidence" value="ECO:0007669"/>
    <property type="project" value="TreeGrafter"/>
</dbReference>
<proteinExistence type="inferred from homology"/>
<dbReference type="EMBL" id="JAOPGA020000148">
    <property type="protein sequence ID" value="KAL0477173.1"/>
    <property type="molecule type" value="Genomic_DNA"/>
</dbReference>
<dbReference type="Pfam" id="PF11176">
    <property type="entry name" value="Tma16"/>
    <property type="match status" value="1"/>
</dbReference>
<dbReference type="PANTHER" id="PTHR13349:SF2">
    <property type="entry name" value="TRANSLATION MACHINERY-ASSOCIATED PROTEIN 16"/>
    <property type="match status" value="1"/>
</dbReference>
<organism evidence="2 3">
    <name type="scientific">Acrasis kona</name>
    <dbReference type="NCBI Taxonomy" id="1008807"/>
    <lineage>
        <taxon>Eukaryota</taxon>
        <taxon>Discoba</taxon>
        <taxon>Heterolobosea</taxon>
        <taxon>Tetramitia</taxon>
        <taxon>Eutetramitia</taxon>
        <taxon>Acrasidae</taxon>
        <taxon>Acrasis</taxon>
    </lineage>
</organism>
<gene>
    <name evidence="2" type="ORF">AKO1_005735</name>
</gene>
<evidence type="ECO:0000256" key="1">
    <source>
        <dbReference type="ARBA" id="ARBA00034127"/>
    </source>
</evidence>
<evidence type="ECO:0000313" key="3">
    <source>
        <dbReference type="Proteomes" id="UP001431209"/>
    </source>
</evidence>
<keyword evidence="3" id="KW-1185">Reference proteome</keyword>
<dbReference type="InterPro" id="IPR021346">
    <property type="entry name" value="Tma16"/>
</dbReference>
<dbReference type="AlphaFoldDB" id="A0AAW2YJJ6"/>
<comment type="similarity">
    <text evidence="1">Belongs to the TMA16 family.</text>
</comment>
<accession>A0AAW2YJJ6</accession>
<dbReference type="Proteomes" id="UP001431209">
    <property type="component" value="Unassembled WGS sequence"/>
</dbReference>
<sequence>MPKEDKVIHPRSRKATYLQRAAIKGTKKEGRKAKLFICHKLPKLRRFRWMKEYFMKTDITQVFTDEMMEEMLQAYLKYVDEKLAEEKKKRRGAVTTKSELDTTERDLYESAHGIDIVDLTDKRNCTEFFTWDGEPAGVPGFKVRNYKSKTAESLLETVWKEIKTNQENQEKK</sequence>
<reference evidence="2 3" key="1">
    <citation type="submission" date="2024-03" db="EMBL/GenBank/DDBJ databases">
        <title>The Acrasis kona genome and developmental transcriptomes reveal deep origins of eukaryotic multicellular pathways.</title>
        <authorList>
            <person name="Sheikh S."/>
            <person name="Fu C.-J."/>
            <person name="Brown M.W."/>
            <person name="Baldauf S.L."/>
        </authorList>
    </citation>
    <scope>NUCLEOTIDE SEQUENCE [LARGE SCALE GENOMIC DNA]</scope>
    <source>
        <strain evidence="2 3">ATCC MYA-3509</strain>
    </source>
</reference>
<name>A0AAW2YJJ6_9EUKA</name>
<evidence type="ECO:0000313" key="2">
    <source>
        <dbReference type="EMBL" id="KAL0477173.1"/>
    </source>
</evidence>